<evidence type="ECO:0000313" key="3">
    <source>
        <dbReference type="Proteomes" id="UP001165427"/>
    </source>
</evidence>
<dbReference type="RefSeq" id="WP_246907047.1">
    <property type="nucleotide sequence ID" value="NZ_JALJRB010000010.1"/>
</dbReference>
<organism evidence="2 3">
    <name type="scientific">Desulfatitalea alkaliphila</name>
    <dbReference type="NCBI Taxonomy" id="2929485"/>
    <lineage>
        <taxon>Bacteria</taxon>
        <taxon>Pseudomonadati</taxon>
        <taxon>Thermodesulfobacteriota</taxon>
        <taxon>Desulfobacteria</taxon>
        <taxon>Desulfobacterales</taxon>
        <taxon>Desulfosarcinaceae</taxon>
        <taxon>Desulfatitalea</taxon>
    </lineage>
</organism>
<name>A0AA41R576_9BACT</name>
<dbReference type="EMBL" id="JALJRB010000010">
    <property type="protein sequence ID" value="MCJ8501026.1"/>
    <property type="molecule type" value="Genomic_DNA"/>
</dbReference>
<comment type="caution">
    <text evidence="2">The sequence shown here is derived from an EMBL/GenBank/DDBJ whole genome shotgun (WGS) entry which is preliminary data.</text>
</comment>
<feature type="region of interest" description="Disordered" evidence="1">
    <location>
        <begin position="92"/>
        <end position="111"/>
    </location>
</feature>
<gene>
    <name evidence="2" type="ORF">MRX98_10625</name>
</gene>
<dbReference type="Pfam" id="PF05119">
    <property type="entry name" value="Terminase_4"/>
    <property type="match status" value="1"/>
</dbReference>
<dbReference type="AlphaFoldDB" id="A0AA41R576"/>
<protein>
    <submittedName>
        <fullName evidence="2">P27 family phage terminase small subunit</fullName>
    </submittedName>
</protein>
<dbReference type="Proteomes" id="UP001165427">
    <property type="component" value="Unassembled WGS sequence"/>
</dbReference>
<dbReference type="InterPro" id="IPR006448">
    <property type="entry name" value="Phage_term_ssu_P27"/>
</dbReference>
<keyword evidence="3" id="KW-1185">Reference proteome</keyword>
<sequence>MKPNPKWHKETTQFFKTLHQTWQFPDDEQRVVMATCQNLDLFWKATDQIEQAGMTFVTEAGLVRKHPACEIAKNAWAGFLAGCRLLGICQPEPDPKRGVGRPPGPGKQFAR</sequence>
<evidence type="ECO:0000256" key="1">
    <source>
        <dbReference type="SAM" id="MobiDB-lite"/>
    </source>
</evidence>
<accession>A0AA41R576</accession>
<evidence type="ECO:0000313" key="2">
    <source>
        <dbReference type="EMBL" id="MCJ8501026.1"/>
    </source>
</evidence>
<proteinExistence type="predicted"/>
<reference evidence="2" key="1">
    <citation type="submission" date="2022-04" db="EMBL/GenBank/DDBJ databases">
        <title>Desulfatitalea alkaliphila sp. nov., a novel anaerobic sulfate-reducing bacterium isolated from terrestrial mud volcano, Taman Peninsula, Russia.</title>
        <authorList>
            <person name="Khomyakova M.A."/>
            <person name="Merkel A.Y."/>
            <person name="Slobodkin A.I."/>
        </authorList>
    </citation>
    <scope>NUCLEOTIDE SEQUENCE</scope>
    <source>
        <strain evidence="2">M08but</strain>
    </source>
</reference>